<sequence>MTLVNVDKQHGDGFSVKADTAYRNLQMMKGPRLRLSGPRLVSTRVRLPLS</sequence>
<dbReference type="KEGG" id="rht:NT26_4247"/>
<dbReference type="RefSeq" id="WP_156157151.1">
    <property type="nucleotide sequence ID" value="NZ_FO082820.1"/>
</dbReference>
<evidence type="ECO:0000313" key="2">
    <source>
        <dbReference type="Proteomes" id="UP000010792"/>
    </source>
</evidence>
<dbReference type="STRING" id="1125847.NT26_4247"/>
<organism evidence="1 2">
    <name type="scientific">Pseudorhizobium banfieldiae</name>
    <dbReference type="NCBI Taxonomy" id="1125847"/>
    <lineage>
        <taxon>Bacteria</taxon>
        <taxon>Pseudomonadati</taxon>
        <taxon>Pseudomonadota</taxon>
        <taxon>Alphaproteobacteria</taxon>
        <taxon>Hyphomicrobiales</taxon>
        <taxon>Rhizobiaceae</taxon>
        <taxon>Rhizobium/Agrobacterium group</taxon>
        <taxon>Pseudorhizobium</taxon>
    </lineage>
</organism>
<gene>
    <name evidence="1" type="ORF">NT26_4247</name>
</gene>
<protein>
    <submittedName>
        <fullName evidence="1">Uncharacterized protein</fullName>
    </submittedName>
</protein>
<evidence type="ECO:0000313" key="1">
    <source>
        <dbReference type="EMBL" id="CCF21969.1"/>
    </source>
</evidence>
<keyword evidence="2" id="KW-1185">Reference proteome</keyword>
<dbReference type="Proteomes" id="UP000010792">
    <property type="component" value="Chromosome"/>
</dbReference>
<proteinExistence type="predicted"/>
<accession>L0NM30</accession>
<name>L0NM30_9HYPH</name>
<dbReference type="AlphaFoldDB" id="L0NM30"/>
<reference evidence="1 2" key="1">
    <citation type="journal article" date="2013" name="Genome Biol. Evol.">
        <title>Life in an arsenic-containing gold mine: genome and physiology of the autotrophic arsenite-oxidizing bacterium rhizobium sp. NT-26.</title>
        <authorList>
            <person name="Andres J."/>
            <person name="Arsene-Ploetze F."/>
            <person name="Barbe V."/>
            <person name="Brochier-Armanet C."/>
            <person name="Cleiss-Arnold J."/>
            <person name="Coppee J.Y."/>
            <person name="Dillies M.A."/>
            <person name="Geist"/>
            <person name="L"/>
            <person name="Joublin A."/>
            <person name="Koechler S."/>
            <person name="Lassalle F."/>
            <person name="Marchal M."/>
            <person name="Medigue C."/>
            <person name="Muller D."/>
            <person name="Nesme X."/>
            <person name="Plewniak F."/>
            <person name="Proux C."/>
            <person name="Ramirez-Bahena M.H."/>
            <person name="Schenowitz C."/>
            <person name="Sismeiro O."/>
            <person name="Vallenet D."/>
            <person name="Santini J.M."/>
            <person name="Bertin P.N."/>
        </authorList>
    </citation>
    <scope>NUCLEOTIDE SEQUENCE [LARGE SCALE GENOMIC DNA]</scope>
    <source>
        <strain evidence="1 2">NT-26</strain>
    </source>
</reference>
<dbReference type="EMBL" id="FO082820">
    <property type="protein sequence ID" value="CCF21969.1"/>
    <property type="molecule type" value="Genomic_DNA"/>
</dbReference>